<dbReference type="PANTHER" id="PTHR12151:SF25">
    <property type="entry name" value="LINALOOL DEHYDRATASE_ISOMERASE DOMAIN-CONTAINING PROTEIN"/>
    <property type="match status" value="1"/>
</dbReference>
<dbReference type="AlphaFoldDB" id="A0A8J2VGS4"/>
<dbReference type="Proteomes" id="UP000602745">
    <property type="component" value="Unassembled WGS sequence"/>
</dbReference>
<dbReference type="PROSITE" id="PS51352">
    <property type="entry name" value="THIOREDOXIN_2"/>
    <property type="match status" value="1"/>
</dbReference>
<evidence type="ECO:0000313" key="7">
    <source>
        <dbReference type="Proteomes" id="UP000602745"/>
    </source>
</evidence>
<feature type="binding site" evidence="3">
    <location>
        <position position="79"/>
    </location>
    <ligand>
        <name>Cu cation</name>
        <dbReference type="ChEBI" id="CHEBI:23378"/>
    </ligand>
</feature>
<dbReference type="InterPro" id="IPR036249">
    <property type="entry name" value="Thioredoxin-like_sf"/>
</dbReference>
<dbReference type="RefSeq" id="WP_188408073.1">
    <property type="nucleotide sequence ID" value="NZ_BMCP01000001.1"/>
</dbReference>
<evidence type="ECO:0000256" key="4">
    <source>
        <dbReference type="PIRSR" id="PIRSR603782-2"/>
    </source>
</evidence>
<dbReference type="PANTHER" id="PTHR12151">
    <property type="entry name" value="ELECTRON TRANSPORT PROTIN SCO1/SENC FAMILY MEMBER"/>
    <property type="match status" value="1"/>
</dbReference>
<reference evidence="6" key="1">
    <citation type="journal article" date="2014" name="Int. J. Syst. Evol. Microbiol.">
        <title>Complete genome sequence of Corynebacterium casei LMG S-19264T (=DSM 44701T), isolated from a smear-ripened cheese.</title>
        <authorList>
            <consortium name="US DOE Joint Genome Institute (JGI-PGF)"/>
            <person name="Walter F."/>
            <person name="Albersmeier A."/>
            <person name="Kalinowski J."/>
            <person name="Ruckert C."/>
        </authorList>
    </citation>
    <scope>NUCLEOTIDE SEQUENCE</scope>
    <source>
        <strain evidence="6">CCM 7684</strain>
    </source>
</reference>
<gene>
    <name evidence="6" type="ORF">GCM10007276_04500</name>
</gene>
<dbReference type="Pfam" id="PF02630">
    <property type="entry name" value="SCO1-SenC"/>
    <property type="match status" value="1"/>
</dbReference>
<feature type="disulfide bond" description="Redox-active" evidence="4">
    <location>
        <begin position="75"/>
        <end position="79"/>
    </location>
</feature>
<feature type="binding site" evidence="3">
    <location>
        <position position="75"/>
    </location>
    <ligand>
        <name>Cu cation</name>
        <dbReference type="ChEBI" id="CHEBI:23378"/>
    </ligand>
</feature>
<proteinExistence type="inferred from homology"/>
<dbReference type="InterPro" id="IPR013766">
    <property type="entry name" value="Thioredoxin_domain"/>
</dbReference>
<comment type="similarity">
    <text evidence="1">Belongs to the SCO1/2 family.</text>
</comment>
<evidence type="ECO:0000256" key="1">
    <source>
        <dbReference type="ARBA" id="ARBA00010996"/>
    </source>
</evidence>
<organism evidence="6 7">
    <name type="scientific">Agaricicola taiwanensis</name>
    <dbReference type="NCBI Taxonomy" id="591372"/>
    <lineage>
        <taxon>Bacteria</taxon>
        <taxon>Pseudomonadati</taxon>
        <taxon>Pseudomonadota</taxon>
        <taxon>Alphaproteobacteria</taxon>
        <taxon>Rhodobacterales</taxon>
        <taxon>Paracoccaceae</taxon>
        <taxon>Agaricicola</taxon>
    </lineage>
</organism>
<sequence>MATKRINVIIAAALFVLGALVLVYAATQLAPQAGQSSAGSSVGGPFSLQDQTGATVTDESLRGQPFVVFFGFTHCPDICPTKLFELSEALNALGDDAEKISVLFVSVDPERDTPDILARYISSFNPRIRALTGSPEAIDGMVKAYRGYYRKVPTEGGDYTMDHTAVVYLMDSEGDFVAPLNMERPAEEVAADIQRQL</sequence>
<reference evidence="6" key="2">
    <citation type="submission" date="2020-09" db="EMBL/GenBank/DDBJ databases">
        <authorList>
            <person name="Sun Q."/>
            <person name="Sedlacek I."/>
        </authorList>
    </citation>
    <scope>NUCLEOTIDE SEQUENCE</scope>
    <source>
        <strain evidence="6">CCM 7684</strain>
    </source>
</reference>
<keyword evidence="4" id="KW-1015">Disulfide bond</keyword>
<dbReference type="SUPFAM" id="SSF52833">
    <property type="entry name" value="Thioredoxin-like"/>
    <property type="match status" value="1"/>
</dbReference>
<dbReference type="Gene3D" id="3.40.30.10">
    <property type="entry name" value="Glutaredoxin"/>
    <property type="match status" value="1"/>
</dbReference>
<evidence type="ECO:0000259" key="5">
    <source>
        <dbReference type="PROSITE" id="PS51352"/>
    </source>
</evidence>
<keyword evidence="3" id="KW-0479">Metal-binding</keyword>
<dbReference type="GO" id="GO:0046872">
    <property type="term" value="F:metal ion binding"/>
    <property type="evidence" value="ECO:0007669"/>
    <property type="project" value="UniProtKB-KW"/>
</dbReference>
<dbReference type="FunFam" id="3.40.30.10:FF:000013">
    <property type="entry name" value="Blast:Protein SCO1 homolog, mitochondrial"/>
    <property type="match status" value="1"/>
</dbReference>
<name>A0A8J2VGS4_9RHOB</name>
<protein>
    <submittedName>
        <fullName evidence="6">Copper-binding protein</fullName>
    </submittedName>
</protein>
<comment type="caution">
    <text evidence="6">The sequence shown here is derived from an EMBL/GenBank/DDBJ whole genome shotgun (WGS) entry which is preliminary data.</text>
</comment>
<accession>A0A8J2VGS4</accession>
<evidence type="ECO:0000313" key="6">
    <source>
        <dbReference type="EMBL" id="GGE30394.1"/>
    </source>
</evidence>
<evidence type="ECO:0000256" key="2">
    <source>
        <dbReference type="ARBA" id="ARBA00023008"/>
    </source>
</evidence>
<evidence type="ECO:0000256" key="3">
    <source>
        <dbReference type="PIRSR" id="PIRSR603782-1"/>
    </source>
</evidence>
<keyword evidence="2 3" id="KW-0186">Copper</keyword>
<feature type="binding site" evidence="3">
    <location>
        <position position="163"/>
    </location>
    <ligand>
        <name>Cu cation</name>
        <dbReference type="ChEBI" id="CHEBI:23378"/>
    </ligand>
</feature>
<feature type="domain" description="Thioredoxin" evidence="5">
    <location>
        <begin position="24"/>
        <end position="197"/>
    </location>
</feature>
<dbReference type="InterPro" id="IPR003782">
    <property type="entry name" value="SCO1/SenC"/>
</dbReference>
<dbReference type="EMBL" id="BMCP01000001">
    <property type="protein sequence ID" value="GGE30394.1"/>
    <property type="molecule type" value="Genomic_DNA"/>
</dbReference>
<dbReference type="CDD" id="cd02968">
    <property type="entry name" value="SCO"/>
    <property type="match status" value="1"/>
</dbReference>
<keyword evidence="7" id="KW-1185">Reference proteome</keyword>